<dbReference type="InterPro" id="IPR025202">
    <property type="entry name" value="PLD-like_dom"/>
</dbReference>
<evidence type="ECO:0000313" key="11">
    <source>
        <dbReference type="EMBL" id="MDO1584230.1"/>
    </source>
</evidence>
<keyword evidence="5" id="KW-0964">Secreted</keyword>
<dbReference type="SMART" id="SM00155">
    <property type="entry name" value="PLDc"/>
    <property type="match status" value="2"/>
</dbReference>
<evidence type="ECO:0000256" key="9">
    <source>
        <dbReference type="ARBA" id="ARBA00029594"/>
    </source>
</evidence>
<keyword evidence="8" id="KW-0443">Lipid metabolism</keyword>
<evidence type="ECO:0000256" key="4">
    <source>
        <dbReference type="ARBA" id="ARBA00018392"/>
    </source>
</evidence>
<dbReference type="SUPFAM" id="SSF56024">
    <property type="entry name" value="Phospholipase D/nuclease"/>
    <property type="match status" value="2"/>
</dbReference>
<comment type="catalytic activity">
    <reaction evidence="1">
        <text>a 1,2-diacyl-sn-glycero-3-phosphocholine + H2O = a 1,2-diacyl-sn-glycero-3-phosphate + choline + H(+)</text>
        <dbReference type="Rhea" id="RHEA:14445"/>
        <dbReference type="ChEBI" id="CHEBI:15354"/>
        <dbReference type="ChEBI" id="CHEBI:15377"/>
        <dbReference type="ChEBI" id="CHEBI:15378"/>
        <dbReference type="ChEBI" id="CHEBI:57643"/>
        <dbReference type="ChEBI" id="CHEBI:58608"/>
        <dbReference type="EC" id="3.1.4.4"/>
    </reaction>
</comment>
<dbReference type="RefSeq" id="WP_302078456.1">
    <property type="nucleotide sequence ID" value="NZ_JAUKWQ010000007.1"/>
</dbReference>
<dbReference type="Gene3D" id="3.30.870.10">
    <property type="entry name" value="Endonuclease Chain A"/>
    <property type="match status" value="2"/>
</dbReference>
<evidence type="ECO:0000256" key="6">
    <source>
        <dbReference type="ARBA" id="ARBA00022737"/>
    </source>
</evidence>
<dbReference type="PANTHER" id="PTHR18896">
    <property type="entry name" value="PHOSPHOLIPASE D"/>
    <property type="match status" value="1"/>
</dbReference>
<evidence type="ECO:0000256" key="2">
    <source>
        <dbReference type="ARBA" id="ARBA00003145"/>
    </source>
</evidence>
<evidence type="ECO:0000256" key="5">
    <source>
        <dbReference type="ARBA" id="ARBA00022525"/>
    </source>
</evidence>
<keyword evidence="12" id="KW-1185">Reference proteome</keyword>
<dbReference type="Pfam" id="PF00614">
    <property type="entry name" value="PLDc"/>
    <property type="match status" value="1"/>
</dbReference>
<proteinExistence type="predicted"/>
<comment type="subcellular location">
    <subcellularLocation>
        <location evidence="3">Secreted</location>
    </subcellularLocation>
</comment>
<comment type="caution">
    <text evidence="11">The sequence shown here is derived from an EMBL/GenBank/DDBJ whole genome shotgun (WGS) entry which is preliminary data.</text>
</comment>
<keyword evidence="7" id="KW-0378">Hydrolase</keyword>
<protein>
    <recommendedName>
        <fullName evidence="4">Phospholipase D</fullName>
    </recommendedName>
    <alternativeName>
        <fullName evidence="9">Choline phosphatase</fullName>
    </alternativeName>
</protein>
<reference evidence="11" key="1">
    <citation type="journal article" date="2015" name="Int. J. Syst. Evol. Microbiol.">
        <title>Rhizobium oryzicola sp. nov., potential plant-growth-promoting endophytic bacteria isolated from rice roots.</title>
        <authorList>
            <person name="Zhang X.X."/>
            <person name="Gao J.S."/>
            <person name="Cao Y.H."/>
            <person name="Sheirdil R.A."/>
            <person name="Wang X.C."/>
            <person name="Zhang L."/>
        </authorList>
    </citation>
    <scope>NUCLEOTIDE SEQUENCE</scope>
    <source>
        <strain evidence="11">05753</strain>
    </source>
</reference>
<gene>
    <name evidence="11" type="ORF">Q2T52_19265</name>
</gene>
<dbReference type="Pfam" id="PF13091">
    <property type="entry name" value="PLDc_2"/>
    <property type="match status" value="1"/>
</dbReference>
<evidence type="ECO:0000256" key="8">
    <source>
        <dbReference type="ARBA" id="ARBA00023098"/>
    </source>
</evidence>
<dbReference type="InterPro" id="IPR001736">
    <property type="entry name" value="PLipase_D/transphosphatidylase"/>
</dbReference>
<evidence type="ECO:0000256" key="1">
    <source>
        <dbReference type="ARBA" id="ARBA00000798"/>
    </source>
</evidence>
<accession>A0ABT8T0P4</accession>
<dbReference type="PANTHER" id="PTHR18896:SF76">
    <property type="entry name" value="PHOSPHOLIPASE"/>
    <property type="match status" value="1"/>
</dbReference>
<name>A0ABT8T0P4_9HYPH</name>
<dbReference type="Proteomes" id="UP001169006">
    <property type="component" value="Unassembled WGS sequence"/>
</dbReference>
<comment type="function">
    <text evidence="2">Could be a virulence factor.</text>
</comment>
<dbReference type="EMBL" id="JAUKWQ010000007">
    <property type="protein sequence ID" value="MDO1584230.1"/>
    <property type="molecule type" value="Genomic_DNA"/>
</dbReference>
<evidence type="ECO:0000259" key="10">
    <source>
        <dbReference type="PROSITE" id="PS50035"/>
    </source>
</evidence>
<dbReference type="CDD" id="cd09143">
    <property type="entry name" value="PLDc_vPLD1_2_like_bac_2"/>
    <property type="match status" value="1"/>
</dbReference>
<evidence type="ECO:0000256" key="7">
    <source>
        <dbReference type="ARBA" id="ARBA00022801"/>
    </source>
</evidence>
<evidence type="ECO:0000313" key="12">
    <source>
        <dbReference type="Proteomes" id="UP001169006"/>
    </source>
</evidence>
<evidence type="ECO:0000256" key="3">
    <source>
        <dbReference type="ARBA" id="ARBA00004613"/>
    </source>
</evidence>
<keyword evidence="6" id="KW-0677">Repeat</keyword>
<organism evidence="11 12">
    <name type="scientific">Rhizobium oryzicola</name>
    <dbReference type="NCBI Taxonomy" id="1232668"/>
    <lineage>
        <taxon>Bacteria</taxon>
        <taxon>Pseudomonadati</taxon>
        <taxon>Pseudomonadota</taxon>
        <taxon>Alphaproteobacteria</taxon>
        <taxon>Hyphomicrobiales</taxon>
        <taxon>Rhizobiaceae</taxon>
        <taxon>Rhizobium/Agrobacterium group</taxon>
        <taxon>Rhizobium</taxon>
    </lineage>
</organism>
<feature type="domain" description="PLD phosphodiesterase" evidence="10">
    <location>
        <begin position="138"/>
        <end position="165"/>
    </location>
</feature>
<dbReference type="PROSITE" id="PS50035">
    <property type="entry name" value="PLD"/>
    <property type="match status" value="2"/>
</dbReference>
<feature type="domain" description="PLD phosphodiesterase" evidence="10">
    <location>
        <begin position="359"/>
        <end position="386"/>
    </location>
</feature>
<sequence length="500" mass="56654">MDLSLRNPMWKRSVETNAIISPGYNAWRGGRAAQAAFLIDGAEYFTRLEQVLKKATQSIFIVGWDFNPDIRLRPQDEGSPTLGEILRARVDAHDNLSVRILVWGMGPVYSGKSLRLFQKSGVLDHPRIHLHFDFRHPLRASHHQKMVCVDDAVAFLGGIDLTARRWDDRSHAIPNPLRCSPDGNCYGPVHDMQAIVAGEAAMLVGDACRKRWKAALGENLTASSIGIWHELWPEDLKPSLTDCPVGLALTEPWRWKGRKGRREAIRLTHDALRAAHRHIYLESQYLASFGIARTLAKRLKEPNGPEIVVLVTRESHGFLEKVMMGNNRDRLIRHLKRADRYGRLRVFYSVTQDKDGKEHEIIVHSKLVIIDDRFIRVGSSNLNNRSEGLDTESDLAFEPTDDAGRQAVLALRDELIAEHLDADPAEITASITETGSLIRTIERFNRKPRGLRAFSIDVLRGETESLPGTAIVDPRRPFWPFQQVRVGTRWALSRLARSWL</sequence>
<dbReference type="InterPro" id="IPR015679">
    <property type="entry name" value="PLipase_D_fam"/>
</dbReference>
<reference evidence="11" key="2">
    <citation type="submission" date="2023-07" db="EMBL/GenBank/DDBJ databases">
        <authorList>
            <person name="Sun H."/>
        </authorList>
    </citation>
    <scope>NUCLEOTIDE SEQUENCE</scope>
    <source>
        <strain evidence="11">05753</strain>
    </source>
</reference>
<dbReference type="CDD" id="cd09140">
    <property type="entry name" value="PLDc_vPLD1_2_like_bac_1"/>
    <property type="match status" value="1"/>
</dbReference>